<evidence type="ECO:0000313" key="1">
    <source>
        <dbReference type="EMBL" id="RDC62370.1"/>
    </source>
</evidence>
<keyword evidence="2" id="KW-1185">Reference proteome</keyword>
<evidence type="ECO:0000313" key="2">
    <source>
        <dbReference type="Proteomes" id="UP000253919"/>
    </source>
</evidence>
<name>A0A369QDG7_9BACT</name>
<dbReference type="Proteomes" id="UP000253919">
    <property type="component" value="Unassembled WGS sequence"/>
</dbReference>
<reference evidence="1 2" key="1">
    <citation type="submission" date="2018-04" db="EMBL/GenBank/DDBJ databases">
        <title>Adhaeribacter sp. HMF7616 genome sequencing and assembly.</title>
        <authorList>
            <person name="Kang H."/>
            <person name="Kang J."/>
            <person name="Cha I."/>
            <person name="Kim H."/>
            <person name="Joh K."/>
        </authorList>
    </citation>
    <scope>NUCLEOTIDE SEQUENCE [LARGE SCALE GENOMIC DNA]</scope>
    <source>
        <strain evidence="1 2">HMF7616</strain>
    </source>
</reference>
<dbReference type="OrthoDB" id="9816225at2"/>
<organism evidence="1 2">
    <name type="scientific">Adhaeribacter pallidiroseus</name>
    <dbReference type="NCBI Taxonomy" id="2072847"/>
    <lineage>
        <taxon>Bacteria</taxon>
        <taxon>Pseudomonadati</taxon>
        <taxon>Bacteroidota</taxon>
        <taxon>Cytophagia</taxon>
        <taxon>Cytophagales</taxon>
        <taxon>Hymenobacteraceae</taxon>
        <taxon>Adhaeribacter</taxon>
    </lineage>
</organism>
<protein>
    <submittedName>
        <fullName evidence="1">Type I site-specific deoxyribonuclease</fullName>
        <ecNumber evidence="1">3.1.21.3</ecNumber>
    </submittedName>
</protein>
<dbReference type="GO" id="GO:0009035">
    <property type="term" value="F:type I site-specific deoxyribonuclease activity"/>
    <property type="evidence" value="ECO:0007669"/>
    <property type="project" value="UniProtKB-EC"/>
</dbReference>
<accession>A0A369QDG7</accession>
<dbReference type="AlphaFoldDB" id="A0A369QDG7"/>
<sequence>MKLKKTVLEILKESEKPIEAKELWQSSIHSEDIEGFYSELKNIYQYLTEIKEGTKSFLSLKK</sequence>
<dbReference type="EC" id="3.1.21.3" evidence="1"/>
<dbReference type="EMBL" id="QASA01000001">
    <property type="protein sequence ID" value="RDC62370.1"/>
    <property type="molecule type" value="Genomic_DNA"/>
</dbReference>
<gene>
    <name evidence="1" type="primary">hsdS</name>
    <name evidence="1" type="ORF">AHMF7616_00963</name>
</gene>
<proteinExistence type="predicted"/>
<comment type="caution">
    <text evidence="1">The sequence shown here is derived from an EMBL/GenBank/DDBJ whole genome shotgun (WGS) entry which is preliminary data.</text>
</comment>
<dbReference type="RefSeq" id="WP_115371823.1">
    <property type="nucleotide sequence ID" value="NZ_QASA01000001.1"/>
</dbReference>
<keyword evidence="1" id="KW-0378">Hydrolase</keyword>